<keyword evidence="1" id="KW-0460">Magnesium</keyword>
<dbReference type="PANTHER" id="PTHR36305:SF1">
    <property type="entry name" value="PHOSPHATIDYLGLYCEROPHOSPHATASE A"/>
    <property type="match status" value="1"/>
</dbReference>
<accession>A0A345D7N4</accession>
<keyword evidence="1" id="KW-1003">Cell membrane</keyword>
<keyword evidence="1" id="KW-0479">Metal-binding</keyword>
<keyword evidence="1 4" id="KW-0378">Hydrolase</keyword>
<dbReference type="GO" id="GO:0046872">
    <property type="term" value="F:metal ion binding"/>
    <property type="evidence" value="ECO:0007669"/>
    <property type="project" value="UniProtKB-KW"/>
</dbReference>
<name>A0A345D7N4_9BURK</name>
<keyword evidence="1" id="KW-0997">Cell inner membrane</keyword>
<comment type="function">
    <text evidence="1">Lipid phosphatase which dephosphorylates phosphatidylglycerophosphate (PGP) to phosphatidylglycerol (PG).</text>
</comment>
<organism evidence="4 5">
    <name type="scientific">Ephemeroptericola cinctiostellae</name>
    <dbReference type="NCBI Taxonomy" id="2268024"/>
    <lineage>
        <taxon>Bacteria</taxon>
        <taxon>Pseudomonadati</taxon>
        <taxon>Pseudomonadota</taxon>
        <taxon>Betaproteobacteria</taxon>
        <taxon>Burkholderiales</taxon>
        <taxon>Burkholderiaceae</taxon>
        <taxon>Ephemeroptericola</taxon>
    </lineage>
</organism>
<dbReference type="EC" id="3.1.3.27" evidence="1"/>
<comment type="cofactor">
    <cofactor evidence="1">
        <name>Mg(2+)</name>
        <dbReference type="ChEBI" id="CHEBI:18420"/>
    </cofactor>
</comment>
<evidence type="ECO:0000313" key="5">
    <source>
        <dbReference type="Proteomes" id="UP000252182"/>
    </source>
</evidence>
<dbReference type="KEGG" id="hyf:DTO96_100075"/>
<evidence type="ECO:0000256" key="1">
    <source>
        <dbReference type="PIRNR" id="PIRNR006162"/>
    </source>
</evidence>
<dbReference type="AlphaFoldDB" id="A0A345D7N4"/>
<dbReference type="GO" id="GO:0005886">
    <property type="term" value="C:plasma membrane"/>
    <property type="evidence" value="ECO:0007669"/>
    <property type="project" value="UniProtKB-SubCell"/>
</dbReference>
<dbReference type="PIRSF" id="PIRSF006162">
    <property type="entry name" value="PgpA"/>
    <property type="match status" value="1"/>
</dbReference>
<dbReference type="CDD" id="cd06971">
    <property type="entry name" value="PgpA"/>
    <property type="match status" value="1"/>
</dbReference>
<reference evidence="5" key="1">
    <citation type="submission" date="2018-07" db="EMBL/GenBank/DDBJ databases">
        <authorList>
            <person name="Kim H."/>
        </authorList>
    </citation>
    <scope>NUCLEOTIDE SEQUENCE [LARGE SCALE GENOMIC DNA]</scope>
    <source>
        <strain evidence="5">F02</strain>
    </source>
</reference>
<feature type="transmembrane region" description="Helical" evidence="2">
    <location>
        <begin position="146"/>
        <end position="165"/>
    </location>
</feature>
<dbReference type="Proteomes" id="UP000252182">
    <property type="component" value="Chromosome"/>
</dbReference>
<dbReference type="PANTHER" id="PTHR36305">
    <property type="entry name" value="PHOSPHATIDYLGLYCEROPHOSPHATASE A"/>
    <property type="match status" value="1"/>
</dbReference>
<dbReference type="RefSeq" id="WP_225972521.1">
    <property type="nucleotide sequence ID" value="NZ_CP031124.1"/>
</dbReference>
<comment type="pathway">
    <text evidence="1">Phospholipid metabolism; phosphatidylglycerol biosynthesis; phosphatidylglycerol from CDP-diacylglycerol: step 2/2.</text>
</comment>
<protein>
    <recommendedName>
        <fullName evidence="1">Phosphatidylglycerophosphatase A</fullName>
        <ecNumber evidence="1">3.1.3.27</ecNumber>
    </recommendedName>
    <alternativeName>
        <fullName evidence="1">Phosphatidylglycerolphosphate phosphatase A</fullName>
    </alternativeName>
</protein>
<keyword evidence="2" id="KW-1133">Transmembrane helix</keyword>
<dbReference type="GO" id="GO:0008962">
    <property type="term" value="F:phosphatidylglycerophosphatase activity"/>
    <property type="evidence" value="ECO:0007669"/>
    <property type="project" value="UniProtKB-EC"/>
</dbReference>
<feature type="transmembrane region" description="Helical" evidence="2">
    <location>
        <begin position="50"/>
        <end position="70"/>
    </location>
</feature>
<dbReference type="GO" id="GO:0006655">
    <property type="term" value="P:phosphatidylglycerol biosynthetic process"/>
    <property type="evidence" value="ECO:0007669"/>
    <property type="project" value="UniProtKB-UniPathway"/>
</dbReference>
<keyword evidence="5" id="KW-1185">Reference proteome</keyword>
<proteinExistence type="predicted"/>
<feature type="transmembrane region" description="Helical" evidence="2">
    <location>
        <begin position="91"/>
        <end position="115"/>
    </location>
</feature>
<keyword evidence="1" id="KW-0595">Phospholipid degradation</keyword>
<dbReference type="GO" id="GO:0009395">
    <property type="term" value="P:phospholipid catabolic process"/>
    <property type="evidence" value="ECO:0007669"/>
    <property type="project" value="UniProtKB-KW"/>
</dbReference>
<dbReference type="Pfam" id="PF04608">
    <property type="entry name" value="PgpA"/>
    <property type="match status" value="1"/>
</dbReference>
<feature type="domain" description="YutG/PgpA" evidence="3">
    <location>
        <begin position="16"/>
        <end position="154"/>
    </location>
</feature>
<comment type="catalytic activity">
    <reaction evidence="1">
        <text>a 1,2-diacyl-sn-glycero-3-phospho-(1'-sn-glycero-3'-phosphate) + H2O = a 1,2-diacyl-sn-glycero-3-phospho-(1'-sn-glycerol) + phosphate</text>
        <dbReference type="Rhea" id="RHEA:33751"/>
        <dbReference type="ChEBI" id="CHEBI:15377"/>
        <dbReference type="ChEBI" id="CHEBI:43474"/>
        <dbReference type="ChEBI" id="CHEBI:60110"/>
        <dbReference type="ChEBI" id="CHEBI:64716"/>
        <dbReference type="EC" id="3.1.3.27"/>
    </reaction>
</comment>
<keyword evidence="1" id="KW-0442">Lipid degradation</keyword>
<dbReference type="UniPathway" id="UPA00084">
    <property type="reaction ID" value="UER00504"/>
</dbReference>
<dbReference type="SUPFAM" id="SSF101307">
    <property type="entry name" value="YutG-like"/>
    <property type="match status" value="1"/>
</dbReference>
<comment type="subcellular location">
    <subcellularLocation>
        <location evidence="1">Cell inner membrane</location>
        <topology evidence="1">Multi-pass membrane protein</topology>
    </subcellularLocation>
</comment>
<dbReference type="InterPro" id="IPR026037">
    <property type="entry name" value="PgpA"/>
</dbReference>
<dbReference type="InterPro" id="IPR036681">
    <property type="entry name" value="PgpA-like_sf"/>
</dbReference>
<keyword evidence="1" id="KW-0443">Lipid metabolism</keyword>
<feature type="transmembrane region" description="Helical" evidence="2">
    <location>
        <begin position="24"/>
        <end position="44"/>
    </location>
</feature>
<dbReference type="InterPro" id="IPR007686">
    <property type="entry name" value="YutG/PgpA"/>
</dbReference>
<dbReference type="EMBL" id="CP031124">
    <property type="protein sequence ID" value="AXF84372.1"/>
    <property type="molecule type" value="Genomic_DNA"/>
</dbReference>
<evidence type="ECO:0000256" key="2">
    <source>
        <dbReference type="SAM" id="Phobius"/>
    </source>
</evidence>
<evidence type="ECO:0000313" key="4">
    <source>
        <dbReference type="EMBL" id="AXF84372.1"/>
    </source>
</evidence>
<keyword evidence="1 2" id="KW-0812">Transmembrane</keyword>
<evidence type="ECO:0000259" key="3">
    <source>
        <dbReference type="Pfam" id="PF04608"/>
    </source>
</evidence>
<sequence>MQTRFQWMLVHPAHIIAQGVGSGLLHPASGTWGTLVGWLVFVFLNQSLGAYAWAWPLVLAVSFPVGVWACHVTGKQLGVHDDSSIVFDEMWAIWLVMLFVMPAPLWQQAIAFALFRLFDIWKPYPIRLVDAQWTNGLGVMLDDVMAAFYALLVFSVGKQAFFWMMS</sequence>
<gene>
    <name evidence="4" type="primary">pgpA</name>
    <name evidence="4" type="ORF">DTO96_100075</name>
</gene>
<keyword evidence="1" id="KW-1208">Phospholipid metabolism</keyword>
<keyword evidence="1 2" id="KW-0472">Membrane</keyword>